<keyword evidence="3" id="KW-1185">Reference proteome</keyword>
<dbReference type="KEGG" id="mbn:Mboo_1262"/>
<dbReference type="STRING" id="456442.Mboo_1262"/>
<keyword evidence="1" id="KW-0812">Transmembrane</keyword>
<keyword evidence="1" id="KW-0472">Membrane</keyword>
<dbReference type="Proteomes" id="UP000002408">
    <property type="component" value="Chromosome"/>
</dbReference>
<feature type="transmembrane region" description="Helical" evidence="1">
    <location>
        <begin position="59"/>
        <end position="78"/>
    </location>
</feature>
<organism evidence="2 3">
    <name type="scientific">Methanoregula boonei (strain DSM 21154 / JCM 14090 / 6A8)</name>
    <dbReference type="NCBI Taxonomy" id="456442"/>
    <lineage>
        <taxon>Archaea</taxon>
        <taxon>Methanobacteriati</taxon>
        <taxon>Methanobacteriota</taxon>
        <taxon>Stenosarchaea group</taxon>
        <taxon>Methanomicrobia</taxon>
        <taxon>Methanomicrobiales</taxon>
        <taxon>Methanoregulaceae</taxon>
        <taxon>Methanoregula</taxon>
    </lineage>
</organism>
<evidence type="ECO:0000313" key="3">
    <source>
        <dbReference type="Proteomes" id="UP000002408"/>
    </source>
</evidence>
<accession>A7I7R9</accession>
<dbReference type="eggNOG" id="arCOG12696">
    <property type="taxonomic scope" value="Archaea"/>
</dbReference>
<evidence type="ECO:0000256" key="1">
    <source>
        <dbReference type="SAM" id="Phobius"/>
    </source>
</evidence>
<dbReference type="OrthoDB" id="84883at2157"/>
<name>A7I7R9_METB6</name>
<dbReference type="RefSeq" id="WP_012106812.1">
    <property type="nucleotide sequence ID" value="NC_009712.1"/>
</dbReference>
<dbReference type="GeneID" id="5410349"/>
<evidence type="ECO:0000313" key="2">
    <source>
        <dbReference type="EMBL" id="ABS55780.1"/>
    </source>
</evidence>
<dbReference type="HOGENOM" id="CLU_2475968_0_0_2"/>
<evidence type="ECO:0008006" key="4">
    <source>
        <dbReference type="Google" id="ProtNLM"/>
    </source>
</evidence>
<reference evidence="3" key="1">
    <citation type="journal article" date="2015" name="Microbiology">
        <title>Genome of Methanoregula boonei 6A8 reveals adaptations to oligotrophic peatland environments.</title>
        <authorList>
            <person name="Braeuer S."/>
            <person name="Cadillo-Quiroz H."/>
            <person name="Kyrpides N."/>
            <person name="Woyke T."/>
            <person name="Goodwin L."/>
            <person name="Detter C."/>
            <person name="Podell S."/>
            <person name="Yavitt J.B."/>
            <person name="Zinder S.H."/>
        </authorList>
    </citation>
    <scope>NUCLEOTIDE SEQUENCE [LARGE SCALE GENOMIC DNA]</scope>
    <source>
        <strain evidence="3">DSM 21154 / JCM 14090 / 6A8</strain>
    </source>
</reference>
<sequence precursor="true">MTIDIWFIAAAGFFLLTLCAILRIFPGPTLNDRLIAVNVATTLACAGSLALTVALGSLLVVLIAGLLACIVFATTVRISQVRKEAAP</sequence>
<dbReference type="EMBL" id="CP000780">
    <property type="protein sequence ID" value="ABS55780.1"/>
    <property type="molecule type" value="Genomic_DNA"/>
</dbReference>
<keyword evidence="1" id="KW-1133">Transmembrane helix</keyword>
<feature type="transmembrane region" description="Helical" evidence="1">
    <location>
        <begin position="6"/>
        <end position="25"/>
    </location>
</feature>
<protein>
    <recommendedName>
        <fullName evidence="4">Multiple resistance and pH regulation protein F</fullName>
    </recommendedName>
</protein>
<gene>
    <name evidence="2" type="ordered locus">Mboo_1262</name>
</gene>
<proteinExistence type="predicted"/>
<dbReference type="AlphaFoldDB" id="A7I7R9"/>